<dbReference type="KEGG" id="aef:GEV26_05725"/>
<keyword evidence="2" id="KW-1133">Transmembrane helix</keyword>
<gene>
    <name evidence="4" type="ORF">GEV26_05725</name>
</gene>
<feature type="transmembrane region" description="Helical" evidence="2">
    <location>
        <begin position="20"/>
        <end position="39"/>
    </location>
</feature>
<dbReference type="PANTHER" id="PTHR42736:SF1">
    <property type="entry name" value="PROTEIN-GLUTAMINE GAMMA-GLUTAMYLTRANSFERASE"/>
    <property type="match status" value="1"/>
</dbReference>
<dbReference type="EMBL" id="CP045737">
    <property type="protein sequence ID" value="QGG40900.1"/>
    <property type="molecule type" value="Genomic_DNA"/>
</dbReference>
<evidence type="ECO:0000256" key="1">
    <source>
        <dbReference type="SAM" id="MobiDB-lite"/>
    </source>
</evidence>
<proteinExistence type="predicted"/>
<dbReference type="Proteomes" id="UP000392064">
    <property type="component" value="Chromosome"/>
</dbReference>
<organism evidence="4 5">
    <name type="scientific">Aeromicrobium yanjiei</name>
    <dbReference type="NCBI Taxonomy" id="2662028"/>
    <lineage>
        <taxon>Bacteria</taxon>
        <taxon>Bacillati</taxon>
        <taxon>Actinomycetota</taxon>
        <taxon>Actinomycetes</taxon>
        <taxon>Propionibacteriales</taxon>
        <taxon>Nocardioidaceae</taxon>
        <taxon>Aeromicrobium</taxon>
    </lineage>
</organism>
<keyword evidence="5" id="KW-1185">Reference proteome</keyword>
<feature type="transmembrane region" description="Helical" evidence="2">
    <location>
        <begin position="129"/>
        <end position="148"/>
    </location>
</feature>
<sequence>MLRADPHPRAPARSTGEIWFDHALVAVALLLLLSGYGSIIEGNDWRVTTMLIAAMTGVTCALLRGLGFRFVAPVALLVLLIAIAWIFVPDTLLAILPTGDTFSALADLGRSAREIIVEEQAPVGAAEPIVLVVSSSFGLIVIVADMLLQSRRAAPLIGMLLMAVFVAPGLISGETPSLWLFLAVAALWLVLLRSRTPGTGLARRGAGPALVLGAGALAAAVAFPVVSPDVSAVAASWGRPPPAVFGRDINPMLQLGQNLRRNSSSQALTYTTTADTAQYLKVATLRDFTGKTWRPAEFGRFDRLEGQLPINNEIAIDQIRTTISIKGLRSSLLPVPYPALPIVRGLKGEWSFRNPGLTLRSEQDDSRGETYSVESLEVAPTAEQMRAIETPIGPQLARYVELPNDLPRIIRDTAEEVTAGADNDYDRARALQSFFRSSGGFRYSETTPAAEDYDGNGMDVIARFLEVKAGYCVHFSSSMAVMARALGMPARIAVGYAPGSVIGDRGGSTEYEATSDNLHAWTEIYFQGVGWTRFDPTTNVGSSTAFEEPAAVVEDSEDEASPAPAARDRSQDNVPEEAAAAEATESKTSSRTAFTTLAALLVLGAAPWLVRSLRRRWRLARGHTSVEPLWRELEDVARDLGIPGSAADTPRGFAARLRQRDGVDTDALDRLLRRVEATRFAKDAAGGGDETADLVAVASSLRAGASPVDRLRATLLPRSLGGRVAVQAPAAPGTLAT</sequence>
<feature type="transmembrane region" description="Helical" evidence="2">
    <location>
        <begin position="177"/>
        <end position="194"/>
    </location>
</feature>
<dbReference type="RefSeq" id="WP_153652171.1">
    <property type="nucleotide sequence ID" value="NZ_CP045737.1"/>
</dbReference>
<evidence type="ECO:0000313" key="5">
    <source>
        <dbReference type="Proteomes" id="UP000392064"/>
    </source>
</evidence>
<dbReference type="SUPFAM" id="SSF54001">
    <property type="entry name" value="Cysteine proteinases"/>
    <property type="match status" value="1"/>
</dbReference>
<feature type="region of interest" description="Disordered" evidence="1">
    <location>
        <begin position="548"/>
        <end position="588"/>
    </location>
</feature>
<name>A0A5Q2MLP2_9ACTN</name>
<evidence type="ECO:0000256" key="2">
    <source>
        <dbReference type="SAM" id="Phobius"/>
    </source>
</evidence>
<dbReference type="Pfam" id="PF11992">
    <property type="entry name" value="TgpA_N"/>
    <property type="match status" value="1"/>
</dbReference>
<feature type="transmembrane region" description="Helical" evidence="2">
    <location>
        <begin position="153"/>
        <end position="171"/>
    </location>
</feature>
<keyword evidence="2" id="KW-0812">Transmembrane</keyword>
<dbReference type="Gene3D" id="3.10.620.30">
    <property type="match status" value="1"/>
</dbReference>
<dbReference type="PANTHER" id="PTHR42736">
    <property type="entry name" value="PROTEIN-GLUTAMINE GAMMA-GLUTAMYLTRANSFERASE"/>
    <property type="match status" value="1"/>
</dbReference>
<dbReference type="InterPro" id="IPR025403">
    <property type="entry name" value="TgpA-like_C"/>
</dbReference>
<dbReference type="Pfam" id="PF13559">
    <property type="entry name" value="DUF4129"/>
    <property type="match status" value="1"/>
</dbReference>
<dbReference type="InterPro" id="IPR021878">
    <property type="entry name" value="TgpA_N"/>
</dbReference>
<dbReference type="InterPro" id="IPR052901">
    <property type="entry name" value="Bact_TGase-like"/>
</dbReference>
<feature type="domain" description="Transglutaminase-like" evidence="3">
    <location>
        <begin position="464"/>
        <end position="538"/>
    </location>
</feature>
<evidence type="ECO:0000259" key="3">
    <source>
        <dbReference type="SMART" id="SM00460"/>
    </source>
</evidence>
<accession>A0A5Q2MLP2</accession>
<dbReference type="InterPro" id="IPR038765">
    <property type="entry name" value="Papain-like_cys_pep_sf"/>
</dbReference>
<dbReference type="InterPro" id="IPR002931">
    <property type="entry name" value="Transglutaminase-like"/>
</dbReference>
<dbReference type="Pfam" id="PF01841">
    <property type="entry name" value="Transglut_core"/>
    <property type="match status" value="1"/>
</dbReference>
<reference evidence="4 5" key="1">
    <citation type="submission" date="2019-11" db="EMBL/GenBank/DDBJ databases">
        <authorList>
            <person name="Li J."/>
        </authorList>
    </citation>
    <scope>NUCLEOTIDE SEQUENCE [LARGE SCALE GENOMIC DNA]</scope>
    <source>
        <strain evidence="4 5">MF47</strain>
    </source>
</reference>
<protein>
    <submittedName>
        <fullName evidence="4">DUF4129 domain-containing protein</fullName>
    </submittedName>
</protein>
<dbReference type="SMART" id="SM00460">
    <property type="entry name" value="TGc"/>
    <property type="match status" value="1"/>
</dbReference>
<evidence type="ECO:0000313" key="4">
    <source>
        <dbReference type="EMBL" id="QGG40900.1"/>
    </source>
</evidence>
<dbReference type="AlphaFoldDB" id="A0A5Q2MLP2"/>
<keyword evidence="2" id="KW-0472">Membrane</keyword>
<feature type="transmembrane region" description="Helical" evidence="2">
    <location>
        <begin position="70"/>
        <end position="88"/>
    </location>
</feature>
<feature type="transmembrane region" description="Helical" evidence="2">
    <location>
        <begin position="206"/>
        <end position="226"/>
    </location>
</feature>
<feature type="compositionally biased region" description="Low complexity" evidence="1">
    <location>
        <begin position="576"/>
        <end position="588"/>
    </location>
</feature>